<name>A0A7K0CAN2_9ACTN</name>
<accession>A0A7K0CAN2</accession>
<dbReference type="PANTHER" id="PTHR34846:SF10">
    <property type="entry name" value="CYTOPLASMIC PROTEIN"/>
    <property type="match status" value="1"/>
</dbReference>
<proteinExistence type="predicted"/>
<organism evidence="2 3">
    <name type="scientific">Streptomyces smaragdinus</name>
    <dbReference type="NCBI Taxonomy" id="2585196"/>
    <lineage>
        <taxon>Bacteria</taxon>
        <taxon>Bacillati</taxon>
        <taxon>Actinomycetota</taxon>
        <taxon>Actinomycetes</taxon>
        <taxon>Kitasatosporales</taxon>
        <taxon>Streptomycetaceae</taxon>
        <taxon>Streptomyces</taxon>
    </lineage>
</organism>
<comment type="caution">
    <text evidence="2">The sequence shown here is derived from an EMBL/GenBank/DDBJ whole genome shotgun (WGS) entry which is preliminary data.</text>
</comment>
<dbReference type="RefSeq" id="WP_153449766.1">
    <property type="nucleotide sequence ID" value="NZ_WEGJ01000001.1"/>
</dbReference>
<dbReference type="EMBL" id="WEGJ01000001">
    <property type="protein sequence ID" value="MQY10499.1"/>
    <property type="molecule type" value="Genomic_DNA"/>
</dbReference>
<dbReference type="GO" id="GO:0051920">
    <property type="term" value="F:peroxiredoxin activity"/>
    <property type="evidence" value="ECO:0007669"/>
    <property type="project" value="InterPro"/>
</dbReference>
<protein>
    <recommendedName>
        <fullName evidence="1">Carboxymuconolactone decarboxylase-like domain-containing protein</fullName>
    </recommendedName>
</protein>
<evidence type="ECO:0000313" key="3">
    <source>
        <dbReference type="Proteomes" id="UP000466345"/>
    </source>
</evidence>
<dbReference type="Gene3D" id="1.20.1290.10">
    <property type="entry name" value="AhpD-like"/>
    <property type="match status" value="1"/>
</dbReference>
<dbReference type="SUPFAM" id="SSF69118">
    <property type="entry name" value="AhpD-like"/>
    <property type="match status" value="1"/>
</dbReference>
<gene>
    <name evidence="2" type="ORF">SRB5_06070</name>
</gene>
<dbReference type="OrthoDB" id="657225at2"/>
<reference evidence="2 3" key="1">
    <citation type="submission" date="2019-10" db="EMBL/GenBank/DDBJ databases">
        <title>Streptomyces smaragdinus sp. nov. and Streptomyces fabii sp. nov., isolated from the gut of fungus growing-termite Macrotermes natalensis.</title>
        <authorList>
            <person name="Schwitalla J."/>
            <person name="Benndorf R."/>
            <person name="Martin K."/>
            <person name="De Beer W."/>
            <person name="Kaster A.-K."/>
            <person name="Vollmers J."/>
            <person name="Poulsen M."/>
            <person name="Beemelmanns C."/>
        </authorList>
    </citation>
    <scope>NUCLEOTIDE SEQUENCE [LARGE SCALE GENOMIC DNA]</scope>
    <source>
        <strain evidence="2 3">RB5</strain>
    </source>
</reference>
<dbReference type="Proteomes" id="UP000466345">
    <property type="component" value="Unassembled WGS sequence"/>
</dbReference>
<dbReference type="PANTHER" id="PTHR34846">
    <property type="entry name" value="4-CARBOXYMUCONOLACTONE DECARBOXYLASE FAMILY PROTEIN (AFU_ORTHOLOGUE AFUA_6G11590)"/>
    <property type="match status" value="1"/>
</dbReference>
<dbReference type="AlphaFoldDB" id="A0A7K0CAN2"/>
<dbReference type="InterPro" id="IPR029032">
    <property type="entry name" value="AhpD-like"/>
</dbReference>
<keyword evidence="3" id="KW-1185">Reference proteome</keyword>
<evidence type="ECO:0000313" key="2">
    <source>
        <dbReference type="EMBL" id="MQY10499.1"/>
    </source>
</evidence>
<feature type="domain" description="Carboxymuconolactone decarboxylase-like" evidence="1">
    <location>
        <begin position="56"/>
        <end position="122"/>
    </location>
</feature>
<dbReference type="Pfam" id="PF02627">
    <property type="entry name" value="CMD"/>
    <property type="match status" value="1"/>
</dbReference>
<dbReference type="InterPro" id="IPR003779">
    <property type="entry name" value="CMD-like"/>
</dbReference>
<sequence>MARISLSPPRTPFVRLMEWYSKRTYGKVLEPGAALAHNRRVLMADVGFERKVAKFDALDPQLKDLAVMATSAAIGCSWCMDFGYWESRAHGTDHRKLQDIPMWRDSAAYTPLERDVLEYAEAMTATPPEVDDVLAATLLDELGEAAFVELTTMVAVENLRSRINAALGLTSQGFKDSCDIPGVSPAGETAAPPKAA</sequence>
<evidence type="ECO:0000259" key="1">
    <source>
        <dbReference type="Pfam" id="PF02627"/>
    </source>
</evidence>